<dbReference type="Pfam" id="PF12850">
    <property type="entry name" value="Metallophos_2"/>
    <property type="match status" value="1"/>
</dbReference>
<dbReference type="AlphaFoldDB" id="A0A369LKK9"/>
<proteinExistence type="inferred from homology"/>
<comment type="cofactor">
    <cofactor evidence="2">
        <name>a divalent metal cation</name>
        <dbReference type="ChEBI" id="CHEBI:60240"/>
    </cofactor>
</comment>
<comment type="caution">
    <text evidence="4">The sequence shown here is derived from an EMBL/GenBank/DDBJ whole genome shotgun (WGS) entry which is preliminary data.</text>
</comment>
<dbReference type="InterPro" id="IPR024654">
    <property type="entry name" value="Calcineurin-like_PHP_lpxH"/>
</dbReference>
<keyword evidence="2" id="KW-0479">Metal-binding</keyword>
<feature type="domain" description="Calcineurin-like phosphoesterase" evidence="3">
    <location>
        <begin position="1"/>
        <end position="169"/>
    </location>
</feature>
<gene>
    <name evidence="4" type="ORF">C1881_05180</name>
</gene>
<dbReference type="NCBIfam" id="TIGR00040">
    <property type="entry name" value="yfcE"/>
    <property type="match status" value="1"/>
</dbReference>
<dbReference type="InterPro" id="IPR029052">
    <property type="entry name" value="Metallo-depent_PP-like"/>
</dbReference>
<dbReference type="EC" id="3.1.4.-" evidence="2"/>
<evidence type="ECO:0000259" key="3">
    <source>
        <dbReference type="Pfam" id="PF12850"/>
    </source>
</evidence>
<organism evidence="4 5">
    <name type="scientific">Slackia isoflavoniconvertens</name>
    <dbReference type="NCBI Taxonomy" id="572010"/>
    <lineage>
        <taxon>Bacteria</taxon>
        <taxon>Bacillati</taxon>
        <taxon>Actinomycetota</taxon>
        <taxon>Coriobacteriia</taxon>
        <taxon>Eggerthellales</taxon>
        <taxon>Eggerthellaceae</taxon>
        <taxon>Slackia</taxon>
    </lineage>
</organism>
<evidence type="ECO:0000256" key="1">
    <source>
        <dbReference type="ARBA" id="ARBA00008950"/>
    </source>
</evidence>
<dbReference type="SUPFAM" id="SSF56300">
    <property type="entry name" value="Metallo-dependent phosphatases"/>
    <property type="match status" value="1"/>
</dbReference>
<comment type="similarity">
    <text evidence="1 2">Belongs to the metallophosphoesterase superfamily. YfcE family.</text>
</comment>
<sequence length="179" mass="19659">MRLAIASDIHGSAKWCEKFLKAADEERADEIILLGDILYHGPRNEEPEGYDPKSVAAMLNERAGSIVAARGNCDAEVDQMMLEFPCMGDYALVLADGMRLFCTHGHIFGSGLHNSVNNMPKLPKGSAFLFGHTHIKVNERDAHHSGVWLFNPGSVAIPKDGSHSFGIFDGKTFTHRILL</sequence>
<evidence type="ECO:0000313" key="5">
    <source>
        <dbReference type="Proteomes" id="UP000253975"/>
    </source>
</evidence>
<reference evidence="4 5" key="1">
    <citation type="journal article" date="2018" name="Elife">
        <title>Discovery and characterization of a prevalent human gut bacterial enzyme sufficient for the inactivation of a family of plant toxins.</title>
        <authorList>
            <person name="Koppel N."/>
            <person name="Bisanz J.E."/>
            <person name="Pandelia M.E."/>
            <person name="Turnbaugh P.J."/>
            <person name="Balskus E.P."/>
        </authorList>
    </citation>
    <scope>NUCLEOTIDE SEQUENCE [LARGE SCALE GENOMIC DNA]</scope>
    <source>
        <strain evidence="4 5">OB21 GAM31</strain>
    </source>
</reference>
<dbReference type="RefSeq" id="WP_114615475.1">
    <property type="nucleotide sequence ID" value="NZ_PPTO01000007.1"/>
</dbReference>
<dbReference type="PANTHER" id="PTHR11124">
    <property type="entry name" value="VACUOLAR SORTING PROTEIN VPS29"/>
    <property type="match status" value="1"/>
</dbReference>
<dbReference type="EMBL" id="PPTO01000007">
    <property type="protein sequence ID" value="RDB58675.1"/>
    <property type="molecule type" value="Genomic_DNA"/>
</dbReference>
<name>A0A369LKK9_9ACTN</name>
<evidence type="ECO:0000256" key="2">
    <source>
        <dbReference type="RuleBase" id="RU362039"/>
    </source>
</evidence>
<dbReference type="GO" id="GO:0046872">
    <property type="term" value="F:metal ion binding"/>
    <property type="evidence" value="ECO:0007669"/>
    <property type="project" value="UniProtKB-KW"/>
</dbReference>
<dbReference type="Proteomes" id="UP000253975">
    <property type="component" value="Unassembled WGS sequence"/>
</dbReference>
<protein>
    <recommendedName>
        <fullName evidence="2">Phosphoesterase</fullName>
        <ecNumber evidence="2">3.1.4.-</ecNumber>
    </recommendedName>
</protein>
<dbReference type="Gene3D" id="3.60.21.10">
    <property type="match status" value="1"/>
</dbReference>
<dbReference type="InterPro" id="IPR000979">
    <property type="entry name" value="Phosphodiesterase_MJ0936/Vps29"/>
</dbReference>
<accession>A0A369LKK9</accession>
<dbReference type="GO" id="GO:0016787">
    <property type="term" value="F:hydrolase activity"/>
    <property type="evidence" value="ECO:0007669"/>
    <property type="project" value="UniProtKB-UniRule"/>
</dbReference>
<dbReference type="NCBIfam" id="NF006988">
    <property type="entry name" value="PRK09453.1"/>
    <property type="match status" value="1"/>
</dbReference>
<evidence type="ECO:0000313" key="4">
    <source>
        <dbReference type="EMBL" id="RDB58675.1"/>
    </source>
</evidence>